<dbReference type="EMBL" id="BSDR01000001">
    <property type="protein sequence ID" value="GLI36272.1"/>
    <property type="molecule type" value="Genomic_DNA"/>
</dbReference>
<name>A0A9W6FWU0_9BACT</name>
<accession>A0A9W6FWU0</accession>
<comment type="caution">
    <text evidence="1">The sequence shown here is derived from an EMBL/GenBank/DDBJ whole genome shotgun (WGS) entry which is preliminary data.</text>
</comment>
<dbReference type="AlphaFoldDB" id="A0A9W6FWU0"/>
<reference evidence="1" key="1">
    <citation type="submission" date="2022-12" db="EMBL/GenBank/DDBJ databases">
        <title>Reference genome sequencing for broad-spectrum identification of bacterial and archaeal isolates by mass spectrometry.</title>
        <authorList>
            <person name="Sekiguchi Y."/>
            <person name="Tourlousse D.M."/>
        </authorList>
    </citation>
    <scope>NUCLEOTIDE SEQUENCE</scope>
    <source>
        <strain evidence="1">ASRB1</strain>
    </source>
</reference>
<organism evidence="1 2">
    <name type="scientific">Desulforhabdus amnigena</name>
    <dbReference type="NCBI Taxonomy" id="40218"/>
    <lineage>
        <taxon>Bacteria</taxon>
        <taxon>Pseudomonadati</taxon>
        <taxon>Thermodesulfobacteriota</taxon>
        <taxon>Syntrophobacteria</taxon>
        <taxon>Syntrophobacterales</taxon>
        <taxon>Syntrophobacteraceae</taxon>
        <taxon>Desulforhabdus</taxon>
    </lineage>
</organism>
<proteinExistence type="predicted"/>
<keyword evidence="2" id="KW-1185">Reference proteome</keyword>
<dbReference type="Gene3D" id="3.40.910.10">
    <property type="entry name" value="Deoxyhypusine synthase"/>
    <property type="match status" value="1"/>
</dbReference>
<sequence>MSKTECNWEPLSFEGLQTTSLKDRPSKVRIEDFAKPWAVGETLGCFIEKLPAILAADQFRDAAQAVAEAVRNDKTVILGMGAHPIKVGLNPVLVDAMEEGIIRGLALNGAGIIHDVEVALAGKTSEDVAAHLGCGQFGTARETAEFIHGAVAAAFKDGNMGLGRAVGRRLVAENVPFAHLSLLATAFRLNIPVTVHVAVGTDIIHMHPAMDGAAMGWLSHYDFKLFCRLVTTLHQGVFINLGSAVILPEVFLKAVSVAHNLGFGLDGITTINMDFQRQYRPQVNVIQRPTAGTGKGISLIGHHEIMFPLFMATVKECLSREK</sequence>
<dbReference type="RefSeq" id="WP_281796556.1">
    <property type="nucleotide sequence ID" value="NZ_BSDR01000001.1"/>
</dbReference>
<gene>
    <name evidence="1" type="ORF">DAMNIGENAA_37050</name>
</gene>
<dbReference type="InterPro" id="IPR036982">
    <property type="entry name" value="Deoxyhypusine_synthase_sf"/>
</dbReference>
<protein>
    <submittedName>
        <fullName evidence="1">Uncharacterized protein</fullName>
    </submittedName>
</protein>
<evidence type="ECO:0000313" key="1">
    <source>
        <dbReference type="EMBL" id="GLI36272.1"/>
    </source>
</evidence>
<dbReference type="Proteomes" id="UP001144372">
    <property type="component" value="Unassembled WGS sequence"/>
</dbReference>
<evidence type="ECO:0000313" key="2">
    <source>
        <dbReference type="Proteomes" id="UP001144372"/>
    </source>
</evidence>